<dbReference type="OrthoDB" id="3293539at2"/>
<proteinExistence type="inferred from homology"/>
<dbReference type="KEGG" id="euz:DVS28_a1293"/>
<dbReference type="GO" id="GO:0000287">
    <property type="term" value="F:magnesium ion binding"/>
    <property type="evidence" value="ECO:0007669"/>
    <property type="project" value="InterPro"/>
</dbReference>
<keyword evidence="6" id="KW-0460">Magnesium</keyword>
<dbReference type="GO" id="GO:0050545">
    <property type="term" value="F:sulfopyruvate decarboxylase activity"/>
    <property type="evidence" value="ECO:0007669"/>
    <property type="project" value="TreeGrafter"/>
</dbReference>
<dbReference type="RefSeq" id="WP_114590709.1">
    <property type="nucleotide sequence ID" value="NZ_CP031165.1"/>
</dbReference>
<reference evidence="8 9" key="1">
    <citation type="submission" date="2018-09" db="EMBL/GenBank/DDBJ databases">
        <title>Complete genome sequence of Euzebya sp. DY32-46 isolated from seawater of Pacific Ocean.</title>
        <authorList>
            <person name="Xu L."/>
            <person name="Wu Y.-H."/>
            <person name="Xu X.-W."/>
        </authorList>
    </citation>
    <scope>NUCLEOTIDE SEQUENCE [LARGE SCALE GENOMIC DNA]</scope>
    <source>
        <strain evidence="8 9">DY32-46</strain>
    </source>
</reference>
<dbReference type="Gene3D" id="3.90.1560.10">
    <property type="entry name" value="ComB-like"/>
    <property type="match status" value="1"/>
</dbReference>
<evidence type="ECO:0000256" key="4">
    <source>
        <dbReference type="ARBA" id="ARBA00021948"/>
    </source>
</evidence>
<protein>
    <recommendedName>
        <fullName evidence="4">Probable 2-phosphosulfolactate phosphatase</fullName>
        <ecNumber evidence="3">3.1.3.71</ecNumber>
    </recommendedName>
</protein>
<dbReference type="InterPro" id="IPR005238">
    <property type="entry name" value="ComB-like"/>
</dbReference>
<evidence type="ECO:0000256" key="1">
    <source>
        <dbReference type="ARBA" id="ARBA00001946"/>
    </source>
</evidence>
<keyword evidence="9" id="KW-1185">Reference proteome</keyword>
<comment type="cofactor">
    <cofactor evidence="1">
        <name>Mg(2+)</name>
        <dbReference type="ChEBI" id="CHEBI:18420"/>
    </cofactor>
</comment>
<organism evidence="8 9">
    <name type="scientific">Euzebya pacifica</name>
    <dbReference type="NCBI Taxonomy" id="1608957"/>
    <lineage>
        <taxon>Bacteria</taxon>
        <taxon>Bacillati</taxon>
        <taxon>Actinomycetota</taxon>
        <taxon>Nitriliruptoria</taxon>
        <taxon>Euzebyales</taxon>
    </lineage>
</organism>
<evidence type="ECO:0000256" key="2">
    <source>
        <dbReference type="ARBA" id="ARBA00009997"/>
    </source>
</evidence>
<evidence type="ECO:0000256" key="7">
    <source>
        <dbReference type="ARBA" id="ARBA00033711"/>
    </source>
</evidence>
<dbReference type="EMBL" id="CP031165">
    <property type="protein sequence ID" value="AXV05993.1"/>
    <property type="molecule type" value="Genomic_DNA"/>
</dbReference>
<dbReference type="PANTHER" id="PTHR37311">
    <property type="entry name" value="2-PHOSPHOSULFOLACTATE PHOSPHATASE-RELATED"/>
    <property type="match status" value="1"/>
</dbReference>
<dbReference type="InterPro" id="IPR036702">
    <property type="entry name" value="ComB-like_sf"/>
</dbReference>
<comment type="similarity">
    <text evidence="2">Belongs to the ComB family.</text>
</comment>
<evidence type="ECO:0000313" key="9">
    <source>
        <dbReference type="Proteomes" id="UP000264006"/>
    </source>
</evidence>
<sequence length="238" mass="24889">MDTAMDAVVLDRDHAHEASGVVVVIDVLRAFTTGSLAVANGVPTIHLVADPADAFALRDAHPDVLLMGEEGGLPIDGFDLSNSPVELIASDVRGRELVHRTSSGTRAAVAAFAGADRLYCASLLSAVATAQAIGEDTPTYVVSGRSAERAAFDDGDDDLAVAEHIEALRLGRTPPADTSHRIITSPAAARLREIGVAEADIRCAATPVHGPTLMAARDDRGLRLTPVPPTWRPVADPR</sequence>
<comment type="catalytic activity">
    <reaction evidence="7">
        <text>(2R)-O-phospho-3-sulfolactate + H2O = (2R)-3-sulfolactate + phosphate</text>
        <dbReference type="Rhea" id="RHEA:23416"/>
        <dbReference type="ChEBI" id="CHEBI:15377"/>
        <dbReference type="ChEBI" id="CHEBI:15597"/>
        <dbReference type="ChEBI" id="CHEBI:43474"/>
        <dbReference type="ChEBI" id="CHEBI:58738"/>
        <dbReference type="EC" id="3.1.3.71"/>
    </reaction>
</comment>
<evidence type="ECO:0000256" key="5">
    <source>
        <dbReference type="ARBA" id="ARBA00022801"/>
    </source>
</evidence>
<dbReference type="GO" id="GO:0050532">
    <property type="term" value="F:2-phosphosulfolactate phosphatase activity"/>
    <property type="evidence" value="ECO:0007669"/>
    <property type="project" value="UniProtKB-EC"/>
</dbReference>
<evidence type="ECO:0000313" key="8">
    <source>
        <dbReference type="EMBL" id="AXV05993.1"/>
    </source>
</evidence>
<dbReference type="Pfam" id="PF04029">
    <property type="entry name" value="2-ph_phosp"/>
    <property type="match status" value="1"/>
</dbReference>
<keyword evidence="5" id="KW-0378">Hydrolase</keyword>
<dbReference type="PANTHER" id="PTHR37311:SF1">
    <property type="entry name" value="2-PHOSPHOSULFOLACTATE PHOSPHATASE-RELATED"/>
    <property type="match status" value="1"/>
</dbReference>
<dbReference type="EC" id="3.1.3.71" evidence="3"/>
<evidence type="ECO:0000256" key="3">
    <source>
        <dbReference type="ARBA" id="ARBA00012953"/>
    </source>
</evidence>
<gene>
    <name evidence="8" type="ORF">DVS28_a1293</name>
</gene>
<accession>A0A346XUU6</accession>
<dbReference type="SUPFAM" id="SSF142823">
    <property type="entry name" value="ComB-like"/>
    <property type="match status" value="1"/>
</dbReference>
<dbReference type="Proteomes" id="UP000264006">
    <property type="component" value="Chromosome"/>
</dbReference>
<dbReference type="AlphaFoldDB" id="A0A346XUU6"/>
<name>A0A346XUU6_9ACTN</name>
<evidence type="ECO:0000256" key="6">
    <source>
        <dbReference type="ARBA" id="ARBA00022842"/>
    </source>
</evidence>